<dbReference type="InterPro" id="IPR026588">
    <property type="entry name" value="Choice_anch_A"/>
</dbReference>
<feature type="domain" description="Gram-positive cocci surface proteins LPxTG" evidence="8">
    <location>
        <begin position="580"/>
        <end position="614"/>
    </location>
</feature>
<keyword evidence="6" id="KW-1133">Transmembrane helix</keyword>
<feature type="chain" id="PRO_5029459207" evidence="7">
    <location>
        <begin position="33"/>
        <end position="614"/>
    </location>
</feature>
<evidence type="ECO:0000256" key="6">
    <source>
        <dbReference type="SAM" id="Phobius"/>
    </source>
</evidence>
<gene>
    <name evidence="9" type="ORF">G6534_08780</name>
</gene>
<feature type="compositionally biased region" description="Acidic residues" evidence="5">
    <location>
        <begin position="459"/>
        <end position="478"/>
    </location>
</feature>
<feature type="region of interest" description="Disordered" evidence="5">
    <location>
        <begin position="41"/>
        <end position="113"/>
    </location>
</feature>
<name>A0A7L7KY32_9LACO</name>
<dbReference type="InterPro" id="IPR019931">
    <property type="entry name" value="LPXTG_anchor"/>
</dbReference>
<evidence type="ECO:0000256" key="3">
    <source>
        <dbReference type="ARBA" id="ARBA00022729"/>
    </source>
</evidence>
<evidence type="ECO:0000256" key="5">
    <source>
        <dbReference type="SAM" id="MobiDB-lite"/>
    </source>
</evidence>
<keyword evidence="6" id="KW-0472">Membrane</keyword>
<dbReference type="PROSITE" id="PS50847">
    <property type="entry name" value="GRAM_POS_ANCHORING"/>
    <property type="match status" value="1"/>
</dbReference>
<dbReference type="Proteomes" id="UP000514410">
    <property type="component" value="Chromosome"/>
</dbReference>
<dbReference type="RefSeq" id="WP_182082598.1">
    <property type="nucleotide sequence ID" value="NZ_CP049366.1"/>
</dbReference>
<feature type="transmembrane region" description="Helical" evidence="6">
    <location>
        <begin position="589"/>
        <end position="608"/>
    </location>
</feature>
<dbReference type="NCBIfam" id="TIGR01167">
    <property type="entry name" value="LPXTG_anchor"/>
    <property type="match status" value="1"/>
</dbReference>
<organism evidence="9 10">
    <name type="scientific">Companilactobacillus pabuli</name>
    <dbReference type="NCBI Taxonomy" id="2714036"/>
    <lineage>
        <taxon>Bacteria</taxon>
        <taxon>Bacillati</taxon>
        <taxon>Bacillota</taxon>
        <taxon>Bacilli</taxon>
        <taxon>Lactobacillales</taxon>
        <taxon>Lactobacillaceae</taxon>
        <taxon>Companilactobacillus</taxon>
    </lineage>
</organism>
<dbReference type="EMBL" id="CP049366">
    <property type="protein sequence ID" value="QMT84707.1"/>
    <property type="molecule type" value="Genomic_DNA"/>
</dbReference>
<evidence type="ECO:0000259" key="8">
    <source>
        <dbReference type="PROSITE" id="PS50847"/>
    </source>
</evidence>
<dbReference type="Pfam" id="PF00746">
    <property type="entry name" value="Gram_pos_anchor"/>
    <property type="match status" value="1"/>
</dbReference>
<keyword evidence="4" id="KW-0572">Peptidoglycan-anchor</keyword>
<sequence>MLMKKGKEWALSCVAVSAAVLMGMSTTTQADAATTVNNGFTNSTSVSDNSTASQTADTTSGTATTQGSAQATSNTNSAATTQSTTQSQTAVTQSVNDDVQDGGSVSDDFSNENSNQLGYASNFHIFANEATLNAHTNGNLAVGTLNGNVNFGTNIREGYLNKDISYVQNHNAIASSSFVQGNADRTNKVVFGEGNDIDVTDTTRTKVDGTNIDHLTKDETYQDKNGNTYIDFGSQFSQLESKSNTLSNMEPTVSVQNSDFPDRNQRVINLEDYNPNENNQIIINLDADVLNTDTPIYITGLSADKGGTSIIINVDTKGQDPYDVNSQVKLTFNDGEGADANQKDRPNQETEYFDDNHLLWNFYDSTASDNLYTGTIDVKRPFQGSVLAPKATVIADANLDGNIVADKVIVNAETHRWDLQDDNATETEFERPVTIPGELPDGLPDEGKGDENDGGNIENPDEEEEEEDIDPDTGDLIEVDGGSEGQKPDTDDNGEEDKDDEDEDNEGSEEENNGSDESNESEEGEEAGEEGTDGLLDGDGNTITNGGSEGNSEGLLPGVAGSNITESQGSSSDSGTTGKLPQTGETTGILATILGVILAAFGAILKFTRVKKED</sequence>
<evidence type="ECO:0000256" key="1">
    <source>
        <dbReference type="ARBA" id="ARBA00022512"/>
    </source>
</evidence>
<dbReference type="AlphaFoldDB" id="A0A7L7KY32"/>
<feature type="signal peptide" evidence="7">
    <location>
        <begin position="1"/>
        <end position="32"/>
    </location>
</feature>
<feature type="compositionally biased region" description="Acidic residues" evidence="5">
    <location>
        <begin position="491"/>
        <end position="532"/>
    </location>
</feature>
<reference evidence="9 10" key="1">
    <citation type="submission" date="2020-02" db="EMBL/GenBank/DDBJ databases">
        <title>Complete Genome Sequence of Lactobacillus sp. NFFJ11 Isolated from animal feed.</title>
        <authorList>
            <person name="Jung J.Y."/>
        </authorList>
    </citation>
    <scope>NUCLEOTIDE SEQUENCE [LARGE SCALE GENOMIC DNA]</scope>
    <source>
        <strain evidence="9 10">NFFJ11</strain>
    </source>
</reference>
<keyword evidence="1" id="KW-0134">Cell wall</keyword>
<keyword evidence="6" id="KW-0812">Transmembrane</keyword>
<dbReference type="Pfam" id="PF20597">
    <property type="entry name" value="pAdhesive_15"/>
    <property type="match status" value="1"/>
</dbReference>
<evidence type="ECO:0000313" key="10">
    <source>
        <dbReference type="Proteomes" id="UP000514410"/>
    </source>
</evidence>
<proteinExistence type="predicted"/>
<keyword evidence="2" id="KW-0964">Secreted</keyword>
<evidence type="ECO:0000256" key="7">
    <source>
        <dbReference type="SAM" id="SignalP"/>
    </source>
</evidence>
<feature type="compositionally biased region" description="Low complexity" evidence="5">
    <location>
        <begin position="565"/>
        <end position="578"/>
    </location>
</feature>
<protein>
    <submittedName>
        <fullName evidence="9">LPXTG cell wall anchor domain-containing protein</fullName>
    </submittedName>
</protein>
<feature type="region of interest" description="Disordered" evidence="5">
    <location>
        <begin position="420"/>
        <end position="584"/>
    </location>
</feature>
<keyword evidence="3 7" id="KW-0732">Signal</keyword>
<evidence type="ECO:0000313" key="9">
    <source>
        <dbReference type="EMBL" id="QMT84707.1"/>
    </source>
</evidence>
<feature type="compositionally biased region" description="Low complexity" evidence="5">
    <location>
        <begin position="47"/>
        <end position="108"/>
    </location>
</feature>
<evidence type="ECO:0000256" key="4">
    <source>
        <dbReference type="ARBA" id="ARBA00023088"/>
    </source>
</evidence>
<accession>A0A7L7KY32</accession>
<evidence type="ECO:0000256" key="2">
    <source>
        <dbReference type="ARBA" id="ARBA00022525"/>
    </source>
</evidence>
<keyword evidence="10" id="KW-1185">Reference proteome</keyword>
<dbReference type="KEGG" id="cpab:G6534_08780"/>